<gene>
    <name evidence="3" type="ORF">EWH70_06170</name>
</gene>
<keyword evidence="4" id="KW-1185">Reference proteome</keyword>
<dbReference type="InterPro" id="IPR049082">
    <property type="entry name" value="T7SS_signal"/>
</dbReference>
<evidence type="ECO:0000313" key="3">
    <source>
        <dbReference type="EMBL" id="RZQ64503.1"/>
    </source>
</evidence>
<evidence type="ECO:0000256" key="1">
    <source>
        <dbReference type="SAM" id="MobiDB-lite"/>
    </source>
</evidence>
<reference evidence="3 4" key="1">
    <citation type="submission" date="2019-02" db="EMBL/GenBank/DDBJ databases">
        <title>Draft genome sequence of Amycolatopsis sp. 8-3EHSu isolated from roots of Suaeda maritima.</title>
        <authorList>
            <person name="Duangmal K."/>
            <person name="Chantavorakit T."/>
        </authorList>
    </citation>
    <scope>NUCLEOTIDE SEQUENCE [LARGE SCALE GENOMIC DNA]</scope>
    <source>
        <strain evidence="3 4">8-3EHSu</strain>
    </source>
</reference>
<comment type="caution">
    <text evidence="3">The sequence shown here is derived from an EMBL/GenBank/DDBJ whole genome shotgun (WGS) entry which is preliminary data.</text>
</comment>
<dbReference type="Pfam" id="PF21725">
    <property type="entry name" value="T7SS_signal"/>
    <property type="match status" value="1"/>
</dbReference>
<feature type="domain" description="Putative T7SS secretion signal" evidence="2">
    <location>
        <begin position="5"/>
        <end position="174"/>
    </location>
</feature>
<name>A0A4Q7JD33_9PSEU</name>
<dbReference type="OrthoDB" id="5194739at2"/>
<proteinExistence type="predicted"/>
<dbReference type="AlphaFoldDB" id="A0A4Q7JD33"/>
<accession>A0A4Q7JD33</accession>
<organism evidence="3 4">
    <name type="scientific">Amycolatopsis suaedae</name>
    <dbReference type="NCBI Taxonomy" id="2510978"/>
    <lineage>
        <taxon>Bacteria</taxon>
        <taxon>Bacillati</taxon>
        <taxon>Actinomycetota</taxon>
        <taxon>Actinomycetes</taxon>
        <taxon>Pseudonocardiales</taxon>
        <taxon>Pseudonocardiaceae</taxon>
        <taxon>Amycolatopsis</taxon>
    </lineage>
</organism>
<protein>
    <recommendedName>
        <fullName evidence="2">Putative T7SS secretion signal domain-containing protein</fullName>
    </recommendedName>
</protein>
<evidence type="ECO:0000313" key="4">
    <source>
        <dbReference type="Proteomes" id="UP000292003"/>
    </source>
</evidence>
<dbReference type="RefSeq" id="WP_130474302.1">
    <property type="nucleotide sequence ID" value="NZ_SFCC01000003.1"/>
</dbReference>
<feature type="region of interest" description="Disordered" evidence="1">
    <location>
        <begin position="114"/>
        <end position="133"/>
    </location>
</feature>
<sequence length="515" mass="50943">MCAAELGQTSDPKALIPGEATALTTAAASLRGHGAVLEDVAAGLSGVKIDGWFGSASNAFWDRFNPEPAHWRRAADAMTAGAYALERQADAVRAAQLIAEEAIELWEQGEQATRAAEAARAGKADGEPEVTDPGEALRQEARQVLNRGREQLEEIGSAVAEVLASHGGSAPGAPPWLVAAGSANFGLRGEVSGLEVSGIFAGESPSITGKIGEHSDTSRWFDKDRWGGEVAEAGPGSLYDALDRLAKGDEPGDAGLEIELGSISRTAEFTTAQAAAGFSGQVGDLAVAGAAEAKLGGEAEGKVTLTTEGVKAEGKAFVGGQASVAGEMRHGEFAASGSAGVKGGAEATVSAEIGTDGVRADAGASVGVTAETKGEVSLGPGELGASGEAFAGAEAEGNVSLDERGLHAGVEAFAGAKAEGEVHADVGGIGAGLTGEAWAGVGAEANVDFGFDENGTFTIGGEVGAGLGVGGKVGGEITIDPAKVMETAQGAGAAISDGAAKMADFGKDLAGAFGG</sequence>
<dbReference type="EMBL" id="SFCC01000003">
    <property type="protein sequence ID" value="RZQ64503.1"/>
    <property type="molecule type" value="Genomic_DNA"/>
</dbReference>
<dbReference type="Proteomes" id="UP000292003">
    <property type="component" value="Unassembled WGS sequence"/>
</dbReference>
<evidence type="ECO:0000259" key="2">
    <source>
        <dbReference type="Pfam" id="PF21725"/>
    </source>
</evidence>